<name>A0AA38WTM5_9ASTR</name>
<dbReference type="GO" id="GO:0016020">
    <property type="term" value="C:membrane"/>
    <property type="evidence" value="ECO:0007669"/>
    <property type="project" value="UniProtKB-SubCell"/>
</dbReference>
<dbReference type="AlphaFoldDB" id="A0AA38WTM5"/>
<comment type="caution">
    <text evidence="9">The sequence shown here is derived from an EMBL/GenBank/DDBJ whole genome shotgun (WGS) entry which is preliminary data.</text>
</comment>
<dbReference type="EMBL" id="JARYMX010000002">
    <property type="protein sequence ID" value="KAJ9562881.1"/>
    <property type="molecule type" value="Genomic_DNA"/>
</dbReference>
<gene>
    <name evidence="9" type="ORF">OSB04_008041</name>
</gene>
<evidence type="ECO:0000256" key="6">
    <source>
        <dbReference type="ARBA" id="ARBA00023136"/>
    </source>
</evidence>
<evidence type="ECO:0000256" key="7">
    <source>
        <dbReference type="SAM" id="Phobius"/>
    </source>
</evidence>
<comment type="subcellular location">
    <subcellularLocation>
        <location evidence="1">Membrane</location>
    </subcellularLocation>
</comment>
<reference evidence="9" key="1">
    <citation type="submission" date="2023-03" db="EMBL/GenBank/DDBJ databases">
        <title>Chromosome-scale reference genome and RAD-based genetic map of yellow starthistle (Centaurea solstitialis) reveal putative structural variation and QTLs associated with invader traits.</title>
        <authorList>
            <person name="Reatini B."/>
            <person name="Cang F.A."/>
            <person name="Jiang Q."/>
            <person name="Mckibben M.T.W."/>
            <person name="Barker M.S."/>
            <person name="Rieseberg L.H."/>
            <person name="Dlugosch K.M."/>
        </authorList>
    </citation>
    <scope>NUCLEOTIDE SEQUENCE</scope>
    <source>
        <strain evidence="9">CAN-66</strain>
        <tissue evidence="9">Leaf</tissue>
    </source>
</reference>
<sequence length="467" mass="51481">MEENGATVSGGYHAPLLLSKRSGNEWTAFAHIITGVIGSGVLSLSWSVAQLGWVAGPVSLVLFALVTLLNASLLSTLHIYPDPNNGVDIINHSYLQAVHNILGNLNSRICSFFVYFNLVKLGVVYTITSAISIRAIEQSNCYHEHGREADCEYGLKTYIILFGIIQIIASQIPNFRSTKWLSVVAASMSFAYSLIGSGLGLAQTIGIDDWVPIFELDGAFGNGKIKGSIGGVPSDKPIQKVWLVAQAIGDIAFAYPFPLIFLEIQSTLKSPPPEEVTMKKASRIAIFTTTLFYLCCGGSGYAAFGNATPGNILTGFGFYEPYWLIDFANVCVFLHLVGGYQIFSQTLYGIVERWYAEKYLENESTSNRILGMSRNHFQFYFRVSYVVITTSIAMVFPYFNEVVAFSGSVTFWPLVVYFPVQMYFVRNGIAPWTVKWIGFCIFTIVCLFVSIFALVGSIQGLIAKRFG</sequence>
<dbReference type="Proteomes" id="UP001172457">
    <property type="component" value="Chromosome 2"/>
</dbReference>
<evidence type="ECO:0000313" key="10">
    <source>
        <dbReference type="Proteomes" id="UP001172457"/>
    </source>
</evidence>
<proteinExistence type="predicted"/>
<feature type="transmembrane region" description="Helical" evidence="7">
    <location>
        <begin position="283"/>
        <end position="302"/>
    </location>
</feature>
<keyword evidence="4" id="KW-0029">Amino-acid transport</keyword>
<dbReference type="PANTHER" id="PTHR48017">
    <property type="entry name" value="OS05G0424000 PROTEIN-RELATED"/>
    <property type="match status" value="1"/>
</dbReference>
<evidence type="ECO:0000256" key="4">
    <source>
        <dbReference type="ARBA" id="ARBA00022970"/>
    </source>
</evidence>
<dbReference type="InterPro" id="IPR013057">
    <property type="entry name" value="AA_transpt_TM"/>
</dbReference>
<protein>
    <recommendedName>
        <fullName evidence="8">Amino acid transporter transmembrane domain-containing protein</fullName>
    </recommendedName>
</protein>
<evidence type="ECO:0000256" key="3">
    <source>
        <dbReference type="ARBA" id="ARBA00022692"/>
    </source>
</evidence>
<feature type="transmembrane region" description="Helical" evidence="7">
    <location>
        <begin position="28"/>
        <end position="48"/>
    </location>
</feature>
<accession>A0AA38WTM5</accession>
<evidence type="ECO:0000256" key="5">
    <source>
        <dbReference type="ARBA" id="ARBA00022989"/>
    </source>
</evidence>
<keyword evidence="3 7" id="KW-0812">Transmembrane</keyword>
<dbReference type="Gene3D" id="1.20.1740.10">
    <property type="entry name" value="Amino acid/polyamine transporter I"/>
    <property type="match status" value="1"/>
</dbReference>
<feature type="transmembrane region" description="Helical" evidence="7">
    <location>
        <begin position="322"/>
        <end position="343"/>
    </location>
</feature>
<feature type="domain" description="Amino acid transporter transmembrane" evidence="8">
    <location>
        <begin position="24"/>
        <end position="462"/>
    </location>
</feature>
<keyword evidence="2" id="KW-0813">Transport</keyword>
<feature type="transmembrane region" description="Helical" evidence="7">
    <location>
        <begin position="112"/>
        <end position="133"/>
    </location>
</feature>
<evidence type="ECO:0000259" key="8">
    <source>
        <dbReference type="Pfam" id="PF01490"/>
    </source>
</evidence>
<organism evidence="9 10">
    <name type="scientific">Centaurea solstitialis</name>
    <name type="common">yellow star-thistle</name>
    <dbReference type="NCBI Taxonomy" id="347529"/>
    <lineage>
        <taxon>Eukaryota</taxon>
        <taxon>Viridiplantae</taxon>
        <taxon>Streptophyta</taxon>
        <taxon>Embryophyta</taxon>
        <taxon>Tracheophyta</taxon>
        <taxon>Spermatophyta</taxon>
        <taxon>Magnoliopsida</taxon>
        <taxon>eudicotyledons</taxon>
        <taxon>Gunneridae</taxon>
        <taxon>Pentapetalae</taxon>
        <taxon>asterids</taxon>
        <taxon>campanulids</taxon>
        <taxon>Asterales</taxon>
        <taxon>Asteraceae</taxon>
        <taxon>Carduoideae</taxon>
        <taxon>Cardueae</taxon>
        <taxon>Centaureinae</taxon>
        <taxon>Centaurea</taxon>
    </lineage>
</organism>
<feature type="transmembrane region" description="Helical" evidence="7">
    <location>
        <begin position="241"/>
        <end position="262"/>
    </location>
</feature>
<evidence type="ECO:0000313" key="9">
    <source>
        <dbReference type="EMBL" id="KAJ9562881.1"/>
    </source>
</evidence>
<keyword evidence="10" id="KW-1185">Reference proteome</keyword>
<feature type="transmembrane region" description="Helical" evidence="7">
    <location>
        <begin position="181"/>
        <end position="202"/>
    </location>
</feature>
<feature type="transmembrane region" description="Helical" evidence="7">
    <location>
        <begin position="436"/>
        <end position="462"/>
    </location>
</feature>
<keyword evidence="5 7" id="KW-1133">Transmembrane helix</keyword>
<dbReference type="Pfam" id="PF01490">
    <property type="entry name" value="Aa_trans"/>
    <property type="match status" value="1"/>
</dbReference>
<feature type="transmembrane region" description="Helical" evidence="7">
    <location>
        <begin position="379"/>
        <end position="399"/>
    </location>
</feature>
<feature type="transmembrane region" description="Helical" evidence="7">
    <location>
        <begin position="54"/>
        <end position="74"/>
    </location>
</feature>
<evidence type="ECO:0000256" key="1">
    <source>
        <dbReference type="ARBA" id="ARBA00004370"/>
    </source>
</evidence>
<keyword evidence="6 7" id="KW-0472">Membrane</keyword>
<evidence type="ECO:0000256" key="2">
    <source>
        <dbReference type="ARBA" id="ARBA00022448"/>
    </source>
</evidence>
<dbReference type="GO" id="GO:0006865">
    <property type="term" value="P:amino acid transport"/>
    <property type="evidence" value="ECO:0007669"/>
    <property type="project" value="UniProtKB-KW"/>
</dbReference>
<feature type="transmembrane region" description="Helical" evidence="7">
    <location>
        <begin position="405"/>
        <end position="424"/>
    </location>
</feature>